<keyword evidence="8" id="KW-1185">Reference proteome</keyword>
<feature type="transmembrane region" description="Helical" evidence="6">
    <location>
        <begin position="83"/>
        <end position="105"/>
    </location>
</feature>
<dbReference type="Proteomes" id="UP000494163">
    <property type="component" value="Chromosome 3L"/>
</dbReference>
<name>A0A0M4EJF4_DROBS</name>
<keyword evidence="4 6" id="KW-0472">Membrane</keyword>
<sequence>MEMSTTAATWTRGCYMLYFPSLTSGPIISYERYSARRESKGWLCLLQSLLRCVFWWMVVQFVFHYIYIYQMTQDVEVVSWMSSPLWCYTIAYFLGKFFNIFYMIIYGMGKAFAEHDGIPAPPNPRCIGRIHFYSNMWKHFDSGLYEFLFKHIYKEVCNKDSSILVKVWGTTLTFAFVYVWHGSYVNVFIWSALNCLCILAEKFYKIMISTAAYQQWMHRHLGIGGTQRFNALLATQIFIPAAFSNMYFIASPELADVLLRCAYLNGVGNYLALTFSIYCFFQCSVIVEESMKHPQLKDKRT</sequence>
<evidence type="ECO:0000313" key="8">
    <source>
        <dbReference type="Proteomes" id="UP000494163"/>
    </source>
</evidence>
<keyword evidence="2 6" id="KW-0812">Transmembrane</keyword>
<dbReference type="OMA" id="YNTFHEY"/>
<dbReference type="AlphaFoldDB" id="A0A0M4EJF4"/>
<evidence type="ECO:0000256" key="5">
    <source>
        <dbReference type="ARBA" id="ARBA00038268"/>
    </source>
</evidence>
<dbReference type="OrthoDB" id="420606at2759"/>
<accession>A0A0M4EJF4</accession>
<dbReference type="InterPro" id="IPR051085">
    <property type="entry name" value="MB_O-acyltransferase"/>
</dbReference>
<dbReference type="GO" id="GO:0005783">
    <property type="term" value="C:endoplasmic reticulum"/>
    <property type="evidence" value="ECO:0007669"/>
    <property type="project" value="TreeGrafter"/>
</dbReference>
<dbReference type="PANTHER" id="PTHR13285:SF18">
    <property type="entry name" value="PROTEIN-CYSTEINE N-PALMITOYLTRANSFERASE RASP"/>
    <property type="match status" value="1"/>
</dbReference>
<feature type="transmembrane region" description="Helical" evidence="6">
    <location>
        <begin position="229"/>
        <end position="250"/>
    </location>
</feature>
<dbReference type="EMBL" id="CP012525">
    <property type="protein sequence ID" value="ALC45065.1"/>
    <property type="molecule type" value="Genomic_DNA"/>
</dbReference>
<reference evidence="7 8" key="1">
    <citation type="submission" date="2015-08" db="EMBL/GenBank/DDBJ databases">
        <title>Ancestral chromatin configuration constrains chromatin evolution on differentiating sex chromosomes in Drosophila.</title>
        <authorList>
            <person name="Zhou Q."/>
            <person name="Bachtrog D."/>
        </authorList>
    </citation>
    <scope>NUCLEOTIDE SEQUENCE [LARGE SCALE GENOMIC DNA]</scope>
    <source>
        <tissue evidence="7">Whole larvae</tissue>
    </source>
</reference>
<feature type="transmembrane region" description="Helical" evidence="6">
    <location>
        <begin position="163"/>
        <end position="181"/>
    </location>
</feature>
<dbReference type="InterPro" id="IPR004299">
    <property type="entry name" value="MBOAT_fam"/>
</dbReference>
<comment type="similarity">
    <text evidence="5">Belongs to the membrane-bound acyltransferase family. HHAT subfamily.</text>
</comment>
<evidence type="ECO:0000256" key="3">
    <source>
        <dbReference type="ARBA" id="ARBA00022989"/>
    </source>
</evidence>
<evidence type="ECO:0000313" key="7">
    <source>
        <dbReference type="EMBL" id="ALC45065.1"/>
    </source>
</evidence>
<evidence type="ECO:0000256" key="6">
    <source>
        <dbReference type="SAM" id="Phobius"/>
    </source>
</evidence>
<protein>
    <submittedName>
        <fullName evidence="7">Maker780</fullName>
    </submittedName>
</protein>
<feature type="transmembrane region" description="Helical" evidence="6">
    <location>
        <begin position="42"/>
        <end position="63"/>
    </location>
</feature>
<organism evidence="7 8">
    <name type="scientific">Drosophila busckii</name>
    <name type="common">Fruit fly</name>
    <dbReference type="NCBI Taxonomy" id="30019"/>
    <lineage>
        <taxon>Eukaryota</taxon>
        <taxon>Metazoa</taxon>
        <taxon>Ecdysozoa</taxon>
        <taxon>Arthropoda</taxon>
        <taxon>Hexapoda</taxon>
        <taxon>Insecta</taxon>
        <taxon>Pterygota</taxon>
        <taxon>Neoptera</taxon>
        <taxon>Endopterygota</taxon>
        <taxon>Diptera</taxon>
        <taxon>Brachycera</taxon>
        <taxon>Muscomorpha</taxon>
        <taxon>Ephydroidea</taxon>
        <taxon>Drosophilidae</taxon>
        <taxon>Drosophila</taxon>
    </lineage>
</organism>
<proteinExistence type="inferred from homology"/>
<evidence type="ECO:0000256" key="1">
    <source>
        <dbReference type="ARBA" id="ARBA00004141"/>
    </source>
</evidence>
<dbReference type="STRING" id="30019.A0A0M4EJF4"/>
<dbReference type="GO" id="GO:0016409">
    <property type="term" value="F:palmitoyltransferase activity"/>
    <property type="evidence" value="ECO:0007669"/>
    <property type="project" value="TreeGrafter"/>
</dbReference>
<gene>
    <name evidence="7" type="ORF">Dbus_chr3Lg2231</name>
</gene>
<dbReference type="PANTHER" id="PTHR13285">
    <property type="entry name" value="ACYLTRANSFERASE"/>
    <property type="match status" value="1"/>
</dbReference>
<dbReference type="GO" id="GO:0016020">
    <property type="term" value="C:membrane"/>
    <property type="evidence" value="ECO:0007669"/>
    <property type="project" value="UniProtKB-SubCell"/>
</dbReference>
<keyword evidence="3 6" id="KW-1133">Transmembrane helix</keyword>
<feature type="transmembrane region" description="Helical" evidence="6">
    <location>
        <begin position="270"/>
        <end position="287"/>
    </location>
</feature>
<comment type="subcellular location">
    <subcellularLocation>
        <location evidence="1">Membrane</location>
        <topology evidence="1">Multi-pass membrane protein</topology>
    </subcellularLocation>
</comment>
<evidence type="ECO:0000256" key="4">
    <source>
        <dbReference type="ARBA" id="ARBA00023136"/>
    </source>
</evidence>
<dbReference type="Pfam" id="PF03062">
    <property type="entry name" value="MBOAT"/>
    <property type="match status" value="1"/>
</dbReference>
<evidence type="ECO:0000256" key="2">
    <source>
        <dbReference type="ARBA" id="ARBA00022692"/>
    </source>
</evidence>
<feature type="transmembrane region" description="Helical" evidence="6">
    <location>
        <begin position="187"/>
        <end position="208"/>
    </location>
</feature>